<dbReference type="GeneTree" id="ENSGT01150000286943"/>
<dbReference type="Proteomes" id="UP000006718">
    <property type="component" value="Chromosome 19"/>
</dbReference>
<reference evidence="2" key="4">
    <citation type="submission" date="2025-09" db="UniProtKB">
        <authorList>
            <consortium name="Ensembl"/>
        </authorList>
    </citation>
    <scope>IDENTIFICATION</scope>
    <source>
        <strain evidence="2">17573</strain>
    </source>
</reference>
<sequence length="392" mass="41345">MLEASGRAAGPRLLPPPHGRQSKGGGPSGRRAGQLGPRARGVLPGGPPRGAGMPRFPCQTAGPRPWPRAHTFLSVAVEDLALARVAEHVVGLGDLLELLLGAGLLVLVRVVAQRLAAVGPLDLLIRRAAGQAQRLVVVFAHGPPLRPADPLSPSPGSAAARSRTLYTRPAEASRARQPPPEPSAPPPRPRLRPIAATLSVTRDIRGGALPSTAAGAGPRPLPLRPRQRLPAARAQVGGGPAHLPGRANRELLSHSAPPQRPCVPPSAWVSGSGAVAKACEFQMVQQLMKAQGQDLETTVRRGGKEVCQVLLVPLPVCLFFFFLRWSLALLPRLECNDMILAHCNIHLPGSSDSPASTSLVAGISGARHYAWLIFVFLVERGFITLSRLVLNS</sequence>
<feature type="compositionally biased region" description="Low complexity" evidence="1">
    <location>
        <begin position="154"/>
        <end position="176"/>
    </location>
</feature>
<proteinExistence type="predicted"/>
<feature type="region of interest" description="Disordered" evidence="1">
    <location>
        <begin position="1"/>
        <end position="62"/>
    </location>
</feature>
<feature type="compositionally biased region" description="Pro residues" evidence="1">
    <location>
        <begin position="177"/>
        <end position="188"/>
    </location>
</feature>
<name>A0A5F8AG60_MACMU</name>
<dbReference type="Bgee" id="ENSMMUG00000055621">
    <property type="expression patterns" value="Expressed in ileum and 13 other cell types or tissues"/>
</dbReference>
<keyword evidence="3" id="KW-1185">Reference proteome</keyword>
<evidence type="ECO:0000256" key="1">
    <source>
        <dbReference type="SAM" id="MobiDB-lite"/>
    </source>
</evidence>
<dbReference type="InParanoid" id="A0A5F8AG60"/>
<dbReference type="Ensembl" id="ENSMMUT00000108577.1">
    <property type="protein sequence ID" value="ENSMMUP00000076902.1"/>
    <property type="gene ID" value="ENSMMUG00000055621.1"/>
</dbReference>
<accession>A0A5F8AG60</accession>
<dbReference type="AlphaFoldDB" id="A0A5F8AG60"/>
<evidence type="ECO:0000313" key="2">
    <source>
        <dbReference type="Ensembl" id="ENSMMUP00000076902.1"/>
    </source>
</evidence>
<reference evidence="3" key="1">
    <citation type="journal article" date="2007" name="Science">
        <title>Evolutionary and biomedical insights from the rhesus macaque genome.</title>
        <authorList>
            <person name="Gibbs R.A."/>
            <person name="Rogers J."/>
            <person name="Katze M.G."/>
            <person name="Bumgarner R."/>
            <person name="Weinstock G.M."/>
            <person name="Mardis E.R."/>
            <person name="Remington K.A."/>
            <person name="Strausberg R.L."/>
            <person name="Venter J.C."/>
            <person name="Wilson R.K."/>
            <person name="Batzer M.A."/>
            <person name="Bustamante C.D."/>
            <person name="Eichler E.E."/>
            <person name="Hahn M.W."/>
            <person name="Hardison R.C."/>
            <person name="Makova K.D."/>
            <person name="Miller W."/>
            <person name="Milosavljevic A."/>
            <person name="Palermo R.E."/>
            <person name="Siepel A."/>
            <person name="Sikela J.M."/>
            <person name="Attaway T."/>
            <person name="Bell S."/>
            <person name="Bernard K.E."/>
            <person name="Buhay C.J."/>
            <person name="Chandrabose M.N."/>
            <person name="Dao M."/>
            <person name="Davis C."/>
            <person name="Delehaunty K.D."/>
            <person name="Ding Y."/>
            <person name="Dinh H.H."/>
            <person name="Dugan-Rocha S."/>
            <person name="Fulton L.A."/>
            <person name="Gabisi R.A."/>
            <person name="Garner T.T."/>
            <person name="Godfrey J."/>
            <person name="Hawes A.C."/>
            <person name="Hernandez J."/>
            <person name="Hines S."/>
            <person name="Holder M."/>
            <person name="Hume J."/>
            <person name="Jhangiani S.N."/>
            <person name="Joshi V."/>
            <person name="Khan Z.M."/>
            <person name="Kirkness E.F."/>
            <person name="Cree A."/>
            <person name="Fowler R.G."/>
            <person name="Lee S."/>
            <person name="Lewis L.R."/>
            <person name="Li Z."/>
            <person name="Liu Y.-S."/>
            <person name="Moore S.M."/>
            <person name="Muzny D."/>
            <person name="Nazareth L.V."/>
            <person name="Ngo D.N."/>
            <person name="Okwuonu G.O."/>
            <person name="Pai G."/>
            <person name="Parker D."/>
            <person name="Paul H.A."/>
            <person name="Pfannkoch C."/>
            <person name="Pohl C.S."/>
            <person name="Rogers Y.-H.C."/>
            <person name="Ruiz S.J."/>
            <person name="Sabo A."/>
            <person name="Santibanez J."/>
            <person name="Schneider B.W."/>
            <person name="Smith S.M."/>
            <person name="Sodergren E."/>
            <person name="Svatek A.F."/>
            <person name="Utterback T.R."/>
            <person name="Vattathil S."/>
            <person name="Warren W."/>
            <person name="White C.S."/>
            <person name="Chinwalla A.T."/>
            <person name="Feng Y."/>
            <person name="Halpern A.L."/>
            <person name="Hillier L.W."/>
            <person name="Huang X."/>
            <person name="Minx P."/>
            <person name="Nelson J.O."/>
            <person name="Pepin K.H."/>
            <person name="Qin X."/>
            <person name="Sutton G.G."/>
            <person name="Venter E."/>
            <person name="Walenz B.P."/>
            <person name="Wallis J.W."/>
            <person name="Worley K.C."/>
            <person name="Yang S.-P."/>
            <person name="Jones S.M."/>
            <person name="Marra M.A."/>
            <person name="Rocchi M."/>
            <person name="Schein J.E."/>
            <person name="Baertsch R."/>
            <person name="Clarke L."/>
            <person name="Csuros M."/>
            <person name="Glasscock J."/>
            <person name="Harris R.A."/>
            <person name="Havlak P."/>
            <person name="Jackson A.R."/>
            <person name="Jiang H."/>
            <person name="Liu Y."/>
            <person name="Messina D.N."/>
            <person name="Shen Y."/>
            <person name="Song H.X.-Z."/>
            <person name="Wylie T."/>
            <person name="Zhang L."/>
            <person name="Birney E."/>
            <person name="Han K."/>
            <person name="Konkel M.K."/>
            <person name="Lee J."/>
            <person name="Smit A.F.A."/>
            <person name="Ullmer B."/>
            <person name="Wang H."/>
            <person name="Xing J."/>
            <person name="Burhans R."/>
            <person name="Cheng Z."/>
            <person name="Karro J.E."/>
            <person name="Ma J."/>
            <person name="Raney B."/>
            <person name="She X."/>
            <person name="Cox M.J."/>
            <person name="Demuth J.P."/>
            <person name="Dumas L.J."/>
            <person name="Han S.-G."/>
            <person name="Hopkins J."/>
            <person name="Karimpour-Fard A."/>
            <person name="Kim Y.H."/>
            <person name="Pollack J.R."/>
            <person name="Vinar T."/>
            <person name="Addo-Quaye C."/>
            <person name="Degenhardt J."/>
            <person name="Denby A."/>
            <person name="Hubisz M.J."/>
            <person name="Indap A."/>
            <person name="Kosiol C."/>
            <person name="Lahn B.T."/>
            <person name="Lawson H.A."/>
            <person name="Marklein A."/>
            <person name="Nielsen R."/>
            <person name="Vallender E.J."/>
            <person name="Clark A.G."/>
            <person name="Ferguson B."/>
            <person name="Hernandez R.D."/>
            <person name="Hirani K."/>
            <person name="Kehrer-Sawatzki H."/>
            <person name="Kolb J."/>
            <person name="Patil S."/>
            <person name="Pu L.-L."/>
            <person name="Ren Y."/>
            <person name="Smith D.G."/>
            <person name="Wheeler D.A."/>
            <person name="Schenck I."/>
            <person name="Ball E.V."/>
            <person name="Chen R."/>
            <person name="Cooper D.N."/>
            <person name="Giardine B."/>
            <person name="Hsu F."/>
            <person name="Kent W.J."/>
            <person name="Lesk A."/>
            <person name="Nelson D.L."/>
            <person name="O'brien W.E."/>
            <person name="Pruefer K."/>
            <person name="Stenson P.D."/>
            <person name="Wallace J.C."/>
            <person name="Ke H."/>
            <person name="Liu X.-M."/>
            <person name="Wang P."/>
            <person name="Xiang A.P."/>
            <person name="Yang F."/>
            <person name="Barber G.P."/>
            <person name="Haussler D."/>
            <person name="Karolchik D."/>
            <person name="Kern A.D."/>
            <person name="Kuhn R.M."/>
            <person name="Smith K.E."/>
            <person name="Zwieg A.S."/>
        </authorList>
    </citation>
    <scope>NUCLEOTIDE SEQUENCE [LARGE SCALE GENOMIC DNA]</scope>
    <source>
        <strain evidence="3">17573</strain>
    </source>
</reference>
<protein>
    <submittedName>
        <fullName evidence="2">Uncharacterized protein</fullName>
    </submittedName>
</protein>
<dbReference type="VEuPathDB" id="HostDB:ENSMMUG00000055621"/>
<evidence type="ECO:0000313" key="3">
    <source>
        <dbReference type="Proteomes" id="UP000006718"/>
    </source>
</evidence>
<feature type="region of interest" description="Disordered" evidence="1">
    <location>
        <begin position="146"/>
        <end position="191"/>
    </location>
</feature>
<dbReference type="PANTHER" id="PTHR12138">
    <property type="entry name" value="PRIMATE-EXPANDED PROTEIN FAMILY"/>
    <property type="match status" value="1"/>
</dbReference>
<organism evidence="2 3">
    <name type="scientific">Macaca mulatta</name>
    <name type="common">Rhesus macaque</name>
    <dbReference type="NCBI Taxonomy" id="9544"/>
    <lineage>
        <taxon>Eukaryota</taxon>
        <taxon>Metazoa</taxon>
        <taxon>Chordata</taxon>
        <taxon>Craniata</taxon>
        <taxon>Vertebrata</taxon>
        <taxon>Euteleostomi</taxon>
        <taxon>Mammalia</taxon>
        <taxon>Eutheria</taxon>
        <taxon>Euarchontoglires</taxon>
        <taxon>Primates</taxon>
        <taxon>Haplorrhini</taxon>
        <taxon>Catarrhini</taxon>
        <taxon>Cercopithecidae</taxon>
        <taxon>Cercopithecinae</taxon>
        <taxon>Macaca</taxon>
    </lineage>
</organism>
<dbReference type="PANTHER" id="PTHR12138:SF135">
    <property type="entry name" value="SAM DOMAIN-CONTAINING PROTEIN"/>
    <property type="match status" value="1"/>
</dbReference>
<reference evidence="2" key="3">
    <citation type="submission" date="2025-08" db="UniProtKB">
        <authorList>
            <consortium name="Ensembl"/>
        </authorList>
    </citation>
    <scope>IDENTIFICATION</scope>
    <source>
        <strain evidence="2">17573</strain>
    </source>
</reference>
<reference evidence="2" key="2">
    <citation type="submission" date="2019-01" db="EMBL/GenBank/DDBJ databases">
        <authorList>
            <person name="Graves T."/>
            <person name="Eichler E.E."/>
            <person name="Wilson R.K."/>
        </authorList>
    </citation>
    <scope>NUCLEOTIDE SEQUENCE [LARGE SCALE GENOMIC DNA]</scope>
    <source>
        <strain evidence="2">17573</strain>
    </source>
</reference>